<feature type="region of interest" description="Disordered" evidence="1">
    <location>
        <begin position="1"/>
        <end position="20"/>
    </location>
</feature>
<proteinExistence type="predicted"/>
<comment type="caution">
    <text evidence="2">The sequence shown here is derived from an EMBL/GenBank/DDBJ whole genome shotgun (WGS) entry which is preliminary data.</text>
</comment>
<evidence type="ECO:0000313" key="3">
    <source>
        <dbReference type="Proteomes" id="UP001054837"/>
    </source>
</evidence>
<keyword evidence="3" id="KW-1185">Reference proteome</keyword>
<sequence length="106" mass="12132">MGSTQNQMHLGNGKSSSVSTDTFTFPKINCLDWVYNNISVCSLFYSDQRPAQLLHSVIRDSAELRYSPPLIMILRYNDTYFNKMEHFSTLAIQLKTFCSGILQNVK</sequence>
<gene>
    <name evidence="2" type="ORF">CDAR_420951</name>
</gene>
<dbReference type="AlphaFoldDB" id="A0AAV4QQN1"/>
<evidence type="ECO:0000313" key="2">
    <source>
        <dbReference type="EMBL" id="GIY11569.1"/>
    </source>
</evidence>
<dbReference type="Proteomes" id="UP001054837">
    <property type="component" value="Unassembled WGS sequence"/>
</dbReference>
<evidence type="ECO:0000256" key="1">
    <source>
        <dbReference type="SAM" id="MobiDB-lite"/>
    </source>
</evidence>
<organism evidence="2 3">
    <name type="scientific">Caerostris darwini</name>
    <dbReference type="NCBI Taxonomy" id="1538125"/>
    <lineage>
        <taxon>Eukaryota</taxon>
        <taxon>Metazoa</taxon>
        <taxon>Ecdysozoa</taxon>
        <taxon>Arthropoda</taxon>
        <taxon>Chelicerata</taxon>
        <taxon>Arachnida</taxon>
        <taxon>Araneae</taxon>
        <taxon>Araneomorphae</taxon>
        <taxon>Entelegynae</taxon>
        <taxon>Araneoidea</taxon>
        <taxon>Araneidae</taxon>
        <taxon>Caerostris</taxon>
    </lineage>
</organism>
<name>A0AAV4QQN1_9ARAC</name>
<protein>
    <submittedName>
        <fullName evidence="2">Uncharacterized protein</fullName>
    </submittedName>
</protein>
<accession>A0AAV4QQN1</accession>
<reference evidence="2 3" key="1">
    <citation type="submission" date="2021-06" db="EMBL/GenBank/DDBJ databases">
        <title>Caerostris darwini draft genome.</title>
        <authorList>
            <person name="Kono N."/>
            <person name="Arakawa K."/>
        </authorList>
    </citation>
    <scope>NUCLEOTIDE SEQUENCE [LARGE SCALE GENOMIC DNA]</scope>
</reference>
<dbReference type="EMBL" id="BPLQ01004923">
    <property type="protein sequence ID" value="GIY11569.1"/>
    <property type="molecule type" value="Genomic_DNA"/>
</dbReference>